<protein>
    <submittedName>
        <fullName evidence="8">Glycoside hydrolase family 97 protein</fullName>
        <ecNumber evidence="8">3.2.1.-</ecNumber>
    </submittedName>
</protein>
<dbReference type="InterPro" id="IPR029486">
    <property type="entry name" value="GH97_N"/>
</dbReference>
<evidence type="ECO:0000259" key="5">
    <source>
        <dbReference type="Pfam" id="PF10566"/>
    </source>
</evidence>
<evidence type="ECO:0000313" key="9">
    <source>
        <dbReference type="Proteomes" id="UP001597374"/>
    </source>
</evidence>
<dbReference type="InterPro" id="IPR019563">
    <property type="entry name" value="GH97_catalytic"/>
</dbReference>
<dbReference type="Proteomes" id="UP001597374">
    <property type="component" value="Unassembled WGS sequence"/>
</dbReference>
<gene>
    <name evidence="8" type="ORF">ACFSKP_16590</name>
</gene>
<dbReference type="Pfam" id="PF14508">
    <property type="entry name" value="GH97_N"/>
    <property type="match status" value="1"/>
</dbReference>
<keyword evidence="9" id="KW-1185">Reference proteome</keyword>
<keyword evidence="8" id="KW-0326">Glycosidase</keyword>
<organism evidence="8 9">
    <name type="scientific">Pontibacter ruber</name>
    <dbReference type="NCBI Taxonomy" id="1343895"/>
    <lineage>
        <taxon>Bacteria</taxon>
        <taxon>Pseudomonadati</taxon>
        <taxon>Bacteroidota</taxon>
        <taxon>Cytophagia</taxon>
        <taxon>Cytophagales</taxon>
        <taxon>Hymenobacteraceae</taxon>
        <taxon>Pontibacter</taxon>
    </lineage>
</organism>
<dbReference type="InterPro" id="IPR013785">
    <property type="entry name" value="Aldolase_TIM"/>
</dbReference>
<feature type="chain" id="PRO_5045536999" evidence="4">
    <location>
        <begin position="36"/>
        <end position="728"/>
    </location>
</feature>
<dbReference type="Gene3D" id="2.70.98.10">
    <property type="match status" value="1"/>
</dbReference>
<dbReference type="SUPFAM" id="SSF51445">
    <property type="entry name" value="(Trans)glycosidases"/>
    <property type="match status" value="1"/>
</dbReference>
<comment type="cofactor">
    <cofactor evidence="1">
        <name>Ca(2+)</name>
        <dbReference type="ChEBI" id="CHEBI:29108"/>
    </cofactor>
</comment>
<sequence>MNLRYTAGKAGSTRRLVRRLKLVLFLCTFSFLVNAQVITSPDKNLTMKFELKGNGVPTYQLTYKKKPVIKESKLGLELKDAASLAEGFTVAKTEQASVNNTWEPIVGEQKTIRNNYNELLVTLNQKEQKDRQILIRFRLFNDGLGFRYEFPEQKELNYFVIKEENTEFNLAGDHKIWWIPGDYDTNEYAYTTSKISEIPGLMKKATIDVHAQWPIKNTAVQTPSMMKSSDGIYINIHEAALINYPAMNLNVDPKTFKFSAHLTPDAMGNKGYVQTDFNTPWRTIVVSDDATDILESKLILNLNEPTKYKDVSWIKPVKYIGVWWEYFVANKSTWAYGKETNVKLTDDFTKLTPNGRHGATTENVKKHIDFAAKHGFDAVLVEGWNIGWEDWFGNWKEEVFDFVTPYPDFDVKGLQKYAADKGVKIMMHHETSASATNYERRLDDAFQFMKDNGYNSVKTGYVGKIIPRGEHHDSQWMVNHYIRVAEKAADYQIRVNSHEAVRPTGLHRTYPNWFAQESARGTEFEAMGGLAPEHATILPFTRLMGGPMDYTPGIFQTDLSYYNKDNNQRVNTTLVKQLAYYVTMYSPLQMAADMPENYERFPDAFQFIKDVAIDWDDTWVQEAEPGDYVTIARKAKGKNEWYVGGITDENARTATVRFDYLPKGKSYVATIYADASDASWNKNPQKYTIRKVLVNSKSVLKQPIAPGGGVAVSIKEGSKQDTKGLKKL</sequence>
<keyword evidence="3" id="KW-0106">Calcium</keyword>
<feature type="domain" description="Glycosyl-hydrolase 97 catalytic" evidence="5">
    <location>
        <begin position="323"/>
        <end position="519"/>
    </location>
</feature>
<proteinExistence type="predicted"/>
<dbReference type="EMBL" id="JBHUIM010000002">
    <property type="protein sequence ID" value="MFD2247887.1"/>
    <property type="molecule type" value="Genomic_DNA"/>
</dbReference>
<keyword evidence="8" id="KW-0378">Hydrolase</keyword>
<keyword evidence="4" id="KW-0732">Signal</keyword>
<feature type="domain" description="Glycosyl-hydrolase 97 N-terminal" evidence="6">
    <location>
        <begin position="38"/>
        <end position="305"/>
    </location>
</feature>
<evidence type="ECO:0000313" key="8">
    <source>
        <dbReference type="EMBL" id="MFD2247887.1"/>
    </source>
</evidence>
<comment type="subunit">
    <text evidence="2">Monomer.</text>
</comment>
<evidence type="ECO:0000259" key="6">
    <source>
        <dbReference type="Pfam" id="PF14508"/>
    </source>
</evidence>
<feature type="domain" description="Glycosyl-hydrolase 97 C-terminal oligomerisation" evidence="7">
    <location>
        <begin position="614"/>
        <end position="715"/>
    </location>
</feature>
<dbReference type="PANTHER" id="PTHR35803">
    <property type="entry name" value="GLUCAN 1,4-ALPHA-GLUCOSIDASE SUSB-RELATED"/>
    <property type="match status" value="1"/>
</dbReference>
<dbReference type="InterPro" id="IPR014718">
    <property type="entry name" value="GH-type_carb-bd"/>
</dbReference>
<dbReference type="Gene3D" id="3.20.20.70">
    <property type="entry name" value="Aldolase class I"/>
    <property type="match status" value="1"/>
</dbReference>
<reference evidence="9" key="1">
    <citation type="journal article" date="2019" name="Int. J. Syst. Evol. Microbiol.">
        <title>The Global Catalogue of Microorganisms (GCM) 10K type strain sequencing project: providing services to taxonomists for standard genome sequencing and annotation.</title>
        <authorList>
            <consortium name="The Broad Institute Genomics Platform"/>
            <consortium name="The Broad Institute Genome Sequencing Center for Infectious Disease"/>
            <person name="Wu L."/>
            <person name="Ma J."/>
        </authorList>
    </citation>
    <scope>NUCLEOTIDE SEQUENCE [LARGE SCALE GENOMIC DNA]</scope>
    <source>
        <strain evidence="9">CGMCC 4.1782</strain>
    </source>
</reference>
<dbReference type="Pfam" id="PF10566">
    <property type="entry name" value="Glyco_hydro_97"/>
    <property type="match status" value="1"/>
</dbReference>
<evidence type="ECO:0000256" key="2">
    <source>
        <dbReference type="ARBA" id="ARBA00011245"/>
    </source>
</evidence>
<evidence type="ECO:0000256" key="1">
    <source>
        <dbReference type="ARBA" id="ARBA00001913"/>
    </source>
</evidence>
<evidence type="ECO:0000256" key="4">
    <source>
        <dbReference type="SAM" id="SignalP"/>
    </source>
</evidence>
<dbReference type="InterPro" id="IPR017853">
    <property type="entry name" value="GH"/>
</dbReference>
<accession>A0ABW5CZP6</accession>
<evidence type="ECO:0000259" key="7">
    <source>
        <dbReference type="Pfam" id="PF14509"/>
    </source>
</evidence>
<comment type="caution">
    <text evidence="8">The sequence shown here is derived from an EMBL/GenBank/DDBJ whole genome shotgun (WGS) entry which is preliminary data.</text>
</comment>
<dbReference type="InterPro" id="IPR029483">
    <property type="entry name" value="GH97_C"/>
</dbReference>
<evidence type="ECO:0000256" key="3">
    <source>
        <dbReference type="ARBA" id="ARBA00022837"/>
    </source>
</evidence>
<dbReference type="RefSeq" id="WP_250431109.1">
    <property type="nucleotide sequence ID" value="NZ_JALPRR010000003.1"/>
</dbReference>
<dbReference type="InterPro" id="IPR052720">
    <property type="entry name" value="Glycosyl_hydrolase_97"/>
</dbReference>
<dbReference type="EC" id="3.2.1.-" evidence="8"/>
<feature type="signal peptide" evidence="4">
    <location>
        <begin position="1"/>
        <end position="35"/>
    </location>
</feature>
<dbReference type="PANTHER" id="PTHR35803:SF1">
    <property type="entry name" value="GLUCAN 1,4-ALPHA-GLUCOSIDASE SUSB"/>
    <property type="match status" value="1"/>
</dbReference>
<dbReference type="GO" id="GO:0016798">
    <property type="term" value="F:hydrolase activity, acting on glycosyl bonds"/>
    <property type="evidence" value="ECO:0007669"/>
    <property type="project" value="UniProtKB-KW"/>
</dbReference>
<dbReference type="Pfam" id="PF14509">
    <property type="entry name" value="GH97_C"/>
    <property type="match status" value="1"/>
</dbReference>
<name>A0ABW5CZP6_9BACT</name>